<dbReference type="InterPro" id="IPR010775">
    <property type="entry name" value="DUF1365"/>
</dbReference>
<dbReference type="EMBL" id="PUHZ01000012">
    <property type="protein sequence ID" value="PQO46014.1"/>
    <property type="molecule type" value="Genomic_DNA"/>
</dbReference>
<accession>A0A2S8GPT5</accession>
<protein>
    <submittedName>
        <fullName evidence="1">DUF1365 domain-containing protein</fullName>
    </submittedName>
</protein>
<evidence type="ECO:0000313" key="2">
    <source>
        <dbReference type="Proteomes" id="UP000237819"/>
    </source>
</evidence>
<dbReference type="Pfam" id="PF07103">
    <property type="entry name" value="DUF1365"/>
    <property type="match status" value="1"/>
</dbReference>
<name>A0A2S8GPT5_9BACT</name>
<dbReference type="PANTHER" id="PTHR33973:SF4">
    <property type="entry name" value="OS07G0153300 PROTEIN"/>
    <property type="match status" value="1"/>
</dbReference>
<dbReference type="OrthoDB" id="9778801at2"/>
<dbReference type="AlphaFoldDB" id="A0A2S8GPT5"/>
<dbReference type="PANTHER" id="PTHR33973">
    <property type="entry name" value="OS07G0153300 PROTEIN"/>
    <property type="match status" value="1"/>
</dbReference>
<evidence type="ECO:0000313" key="1">
    <source>
        <dbReference type="EMBL" id="PQO46014.1"/>
    </source>
</evidence>
<gene>
    <name evidence="1" type="ORF">C5Y93_12190</name>
</gene>
<organism evidence="1 2">
    <name type="scientific">Blastopirellula marina</name>
    <dbReference type="NCBI Taxonomy" id="124"/>
    <lineage>
        <taxon>Bacteria</taxon>
        <taxon>Pseudomonadati</taxon>
        <taxon>Planctomycetota</taxon>
        <taxon>Planctomycetia</taxon>
        <taxon>Pirellulales</taxon>
        <taxon>Pirellulaceae</taxon>
        <taxon>Blastopirellula</taxon>
    </lineage>
</organism>
<dbReference type="Proteomes" id="UP000237819">
    <property type="component" value="Unassembled WGS sequence"/>
</dbReference>
<sequence>MSGPLRSCLYVGNVRHRRFAPVEHHFRRPLFMFSIDLEEVESLFRIPLLWSTKTWSLFQFRRSDYLGPADRPLAECVRELVREKLGFAPAGPIRLLTQIRCLGVVFNPISLFYCYDVDNQLQAIVAEVTNTPWRERHCYVVPFSGDRRVAGYDNDKEFHVSPFMPMDMRYRWRVTEPDERLTVQLENRQGDAKVFDSLLQLTRRELTPSGVARLALRFPLMPAQIVAAIYWQALRLWQKKVPYHPHPAADDAPLPTKPAADSLVP</sequence>
<reference evidence="1 2" key="1">
    <citation type="submission" date="2018-02" db="EMBL/GenBank/DDBJ databases">
        <title>Comparative genomes isolates from brazilian mangrove.</title>
        <authorList>
            <person name="Araujo J.E."/>
            <person name="Taketani R.G."/>
            <person name="Silva M.C.P."/>
            <person name="Loureco M.V."/>
            <person name="Andreote F.D."/>
        </authorList>
    </citation>
    <scope>NUCLEOTIDE SEQUENCE [LARGE SCALE GENOMIC DNA]</scope>
    <source>
        <strain evidence="1 2">Nap-Phe MGV</strain>
    </source>
</reference>
<comment type="caution">
    <text evidence="1">The sequence shown here is derived from an EMBL/GenBank/DDBJ whole genome shotgun (WGS) entry which is preliminary data.</text>
</comment>
<proteinExistence type="predicted"/>